<feature type="domain" description="F-box" evidence="1">
    <location>
        <begin position="1"/>
        <end position="43"/>
    </location>
</feature>
<dbReference type="EMBL" id="JASCZI010030600">
    <property type="protein sequence ID" value="MED6123830.1"/>
    <property type="molecule type" value="Genomic_DNA"/>
</dbReference>
<gene>
    <name evidence="2" type="ORF">PIB30_053148</name>
</gene>
<organism evidence="2 3">
    <name type="scientific">Stylosanthes scabra</name>
    <dbReference type="NCBI Taxonomy" id="79078"/>
    <lineage>
        <taxon>Eukaryota</taxon>
        <taxon>Viridiplantae</taxon>
        <taxon>Streptophyta</taxon>
        <taxon>Embryophyta</taxon>
        <taxon>Tracheophyta</taxon>
        <taxon>Spermatophyta</taxon>
        <taxon>Magnoliopsida</taxon>
        <taxon>eudicotyledons</taxon>
        <taxon>Gunneridae</taxon>
        <taxon>Pentapetalae</taxon>
        <taxon>rosids</taxon>
        <taxon>fabids</taxon>
        <taxon>Fabales</taxon>
        <taxon>Fabaceae</taxon>
        <taxon>Papilionoideae</taxon>
        <taxon>50 kb inversion clade</taxon>
        <taxon>dalbergioids sensu lato</taxon>
        <taxon>Dalbergieae</taxon>
        <taxon>Pterocarpus clade</taxon>
        <taxon>Stylosanthes</taxon>
    </lineage>
</organism>
<dbReference type="PROSITE" id="PS50181">
    <property type="entry name" value="FBOX"/>
    <property type="match status" value="1"/>
</dbReference>
<name>A0ABU6RIK3_9FABA</name>
<dbReference type="Proteomes" id="UP001341840">
    <property type="component" value="Unassembled WGS sequence"/>
</dbReference>
<dbReference type="InterPro" id="IPR036047">
    <property type="entry name" value="F-box-like_dom_sf"/>
</dbReference>
<dbReference type="SUPFAM" id="SSF81383">
    <property type="entry name" value="F-box domain"/>
    <property type="match status" value="1"/>
</dbReference>
<dbReference type="SMART" id="SM00256">
    <property type="entry name" value="FBOX"/>
    <property type="match status" value="1"/>
</dbReference>
<evidence type="ECO:0000259" key="1">
    <source>
        <dbReference type="PROSITE" id="PS50181"/>
    </source>
</evidence>
<sequence>MDLPPELVREILLRLPVKSLVRFKCVSKQWLSLLSDSHFAKSHFDLATIAAPKLMYLSRDCSEAYSKGTVLVLWNPVTGFHRMVLYPTNDCPCCSYFFSGGVGYEKSNDDYLIVIGMVKDMVKPCWKYFSVRTNSWKEIEGDDRFGPCFGHNRQIGLLYNEAIHWLGLYQLSYVIVAFDTARKTLSKIALPYPLSPLAPGGIWR</sequence>
<dbReference type="Pfam" id="PF07734">
    <property type="entry name" value="FBA_1"/>
    <property type="match status" value="1"/>
</dbReference>
<dbReference type="InterPro" id="IPR011043">
    <property type="entry name" value="Gal_Oxase/kelch_b-propeller"/>
</dbReference>
<dbReference type="SUPFAM" id="SSF50965">
    <property type="entry name" value="Galactose oxidase, central domain"/>
    <property type="match status" value="1"/>
</dbReference>
<comment type="caution">
    <text evidence="2">The sequence shown here is derived from an EMBL/GenBank/DDBJ whole genome shotgun (WGS) entry which is preliminary data.</text>
</comment>
<reference evidence="2 3" key="1">
    <citation type="journal article" date="2023" name="Plants (Basel)">
        <title>Bridging the Gap: Combining Genomics and Transcriptomics Approaches to Understand Stylosanthes scabra, an Orphan Legume from the Brazilian Caatinga.</title>
        <authorList>
            <person name="Ferreira-Neto J.R.C."/>
            <person name="da Silva M.D."/>
            <person name="Binneck E."/>
            <person name="de Melo N.F."/>
            <person name="da Silva R.H."/>
            <person name="de Melo A.L.T.M."/>
            <person name="Pandolfi V."/>
            <person name="Bustamante F.O."/>
            <person name="Brasileiro-Vidal A.C."/>
            <person name="Benko-Iseppon A.M."/>
        </authorList>
    </citation>
    <scope>NUCLEOTIDE SEQUENCE [LARGE SCALE GENOMIC DNA]</scope>
    <source>
        <tissue evidence="2">Leaves</tissue>
    </source>
</reference>
<evidence type="ECO:0000313" key="3">
    <source>
        <dbReference type="Proteomes" id="UP001341840"/>
    </source>
</evidence>
<dbReference type="PANTHER" id="PTHR31672">
    <property type="entry name" value="BNACNNG10540D PROTEIN"/>
    <property type="match status" value="1"/>
</dbReference>
<protein>
    <recommendedName>
        <fullName evidence="1">F-box domain-containing protein</fullName>
    </recommendedName>
</protein>
<dbReference type="InterPro" id="IPR050796">
    <property type="entry name" value="SCF_F-box_component"/>
</dbReference>
<dbReference type="InterPro" id="IPR006527">
    <property type="entry name" value="F-box-assoc_dom_typ1"/>
</dbReference>
<dbReference type="CDD" id="cd22157">
    <property type="entry name" value="F-box_AtFBW1-like"/>
    <property type="match status" value="1"/>
</dbReference>
<evidence type="ECO:0000313" key="2">
    <source>
        <dbReference type="EMBL" id="MED6123830.1"/>
    </source>
</evidence>
<dbReference type="Pfam" id="PF00646">
    <property type="entry name" value="F-box"/>
    <property type="match status" value="1"/>
</dbReference>
<proteinExistence type="predicted"/>
<keyword evidence="3" id="KW-1185">Reference proteome</keyword>
<dbReference type="InterPro" id="IPR001810">
    <property type="entry name" value="F-box_dom"/>
</dbReference>
<dbReference type="PANTHER" id="PTHR31672:SF13">
    <property type="entry name" value="F-BOX PROTEIN CPR30-LIKE"/>
    <property type="match status" value="1"/>
</dbReference>
<accession>A0ABU6RIK3</accession>
<dbReference type="Gene3D" id="1.20.1280.50">
    <property type="match status" value="1"/>
</dbReference>